<evidence type="ECO:0000259" key="7">
    <source>
        <dbReference type="Pfam" id="PF25967"/>
    </source>
</evidence>
<keyword evidence="3" id="KW-0175">Coiled coil</keyword>
<dbReference type="InterPro" id="IPR058625">
    <property type="entry name" value="MdtA-like_BSH"/>
</dbReference>
<dbReference type="Gene3D" id="2.40.420.20">
    <property type="match status" value="1"/>
</dbReference>
<protein>
    <submittedName>
        <fullName evidence="8">RND transporter</fullName>
    </submittedName>
</protein>
<evidence type="ECO:0000256" key="1">
    <source>
        <dbReference type="ARBA" id="ARBA00004196"/>
    </source>
</evidence>
<evidence type="ECO:0000256" key="4">
    <source>
        <dbReference type="SAM" id="SignalP"/>
    </source>
</evidence>
<evidence type="ECO:0000313" key="9">
    <source>
        <dbReference type="Proteomes" id="UP001143545"/>
    </source>
</evidence>
<evidence type="ECO:0000259" key="5">
    <source>
        <dbReference type="Pfam" id="PF25917"/>
    </source>
</evidence>
<comment type="subcellular location">
    <subcellularLocation>
        <location evidence="1">Cell envelope</location>
    </subcellularLocation>
</comment>
<evidence type="ECO:0000256" key="2">
    <source>
        <dbReference type="ARBA" id="ARBA00009477"/>
    </source>
</evidence>
<name>A0A9W6EWJ9_9FLAO</name>
<comment type="caution">
    <text evidence="8">The sequence shown here is derived from an EMBL/GenBank/DDBJ whole genome shotgun (WGS) entry which is preliminary data.</text>
</comment>
<dbReference type="GO" id="GO:0022857">
    <property type="term" value="F:transmembrane transporter activity"/>
    <property type="evidence" value="ECO:0007669"/>
    <property type="project" value="InterPro"/>
</dbReference>
<evidence type="ECO:0000259" key="6">
    <source>
        <dbReference type="Pfam" id="PF25944"/>
    </source>
</evidence>
<dbReference type="SUPFAM" id="SSF111369">
    <property type="entry name" value="HlyD-like secretion proteins"/>
    <property type="match status" value="1"/>
</dbReference>
<dbReference type="Gene3D" id="2.40.50.100">
    <property type="match status" value="1"/>
</dbReference>
<dbReference type="InterPro" id="IPR006143">
    <property type="entry name" value="RND_pump_MFP"/>
</dbReference>
<evidence type="ECO:0000256" key="3">
    <source>
        <dbReference type="SAM" id="Coils"/>
    </source>
</evidence>
<accession>A0A9W6EWJ9</accession>
<dbReference type="AlphaFoldDB" id="A0A9W6EWJ9"/>
<keyword evidence="4" id="KW-0732">Signal</keyword>
<dbReference type="Pfam" id="PF25967">
    <property type="entry name" value="RND-MFP_C"/>
    <property type="match status" value="1"/>
</dbReference>
<dbReference type="InterPro" id="IPR058627">
    <property type="entry name" value="MdtA-like_C"/>
</dbReference>
<feature type="coiled-coil region" evidence="3">
    <location>
        <begin position="104"/>
        <end position="162"/>
    </location>
</feature>
<sequence>MRKKKLMRKKAFTRIMALGLTTALLVSCGNENAQQQAPAQASATPVSLITIPSKTVTGYKSYPTSIEGIINSGVRAKVQGYIQQVLVDEGQKVKKGQPLFRLETQSLNQDAAAAKANVNAAQVEVDKLKPLVEKNIISNVQLETAKAQLQQAKSSYESIMANIGYATVKSPIDGYVGSIPYRQGTLVGSTDATPLTTVTEIKQVYAYFSMNESDYLSFLQNTPGATKQEKIANFPEVSLVLVNGSTYEEKGKIETVTGQINSNTGTVSFRAVFENPKELLTNGNSGTIKVPVIYKDSPVIPQNSTFEQQGNIMTYTVSADNKTVSTLIKTKATVGNLYVIESGLKKGDKVVAEGVSKLRPGAGVQPTEVPFDSIAKPIKILF</sequence>
<feature type="domain" description="Multidrug resistance protein MdtA-like beta-barrel" evidence="6">
    <location>
        <begin position="209"/>
        <end position="283"/>
    </location>
</feature>
<keyword evidence="9" id="KW-1185">Reference proteome</keyword>
<dbReference type="Gene3D" id="1.10.287.470">
    <property type="entry name" value="Helix hairpin bin"/>
    <property type="match status" value="1"/>
</dbReference>
<reference evidence="8" key="1">
    <citation type="submission" date="2022-07" db="EMBL/GenBank/DDBJ databases">
        <title>Taxonomy of Novel Oxalotrophic and Methylotrophic Bacteria.</title>
        <authorList>
            <person name="Sahin N."/>
            <person name="Tani A."/>
        </authorList>
    </citation>
    <scope>NUCLEOTIDE SEQUENCE</scope>
    <source>
        <strain evidence="8">AM327</strain>
    </source>
</reference>
<proteinExistence type="inferred from homology"/>
<dbReference type="InterPro" id="IPR058626">
    <property type="entry name" value="MdtA-like_b-barrel"/>
</dbReference>
<feature type="domain" description="Multidrug resistance protein MdtA-like C-terminal permuted SH3" evidence="7">
    <location>
        <begin position="299"/>
        <end position="356"/>
    </location>
</feature>
<dbReference type="PANTHER" id="PTHR30158">
    <property type="entry name" value="ACRA/E-RELATED COMPONENT OF DRUG EFFLUX TRANSPORTER"/>
    <property type="match status" value="1"/>
</dbReference>
<evidence type="ECO:0000313" key="8">
    <source>
        <dbReference type="EMBL" id="GLB53078.1"/>
    </source>
</evidence>
<dbReference type="PROSITE" id="PS51257">
    <property type="entry name" value="PROKAR_LIPOPROTEIN"/>
    <property type="match status" value="1"/>
</dbReference>
<feature type="domain" description="Multidrug resistance protein MdtA-like barrel-sandwich hybrid" evidence="5">
    <location>
        <begin position="74"/>
        <end position="199"/>
    </location>
</feature>
<dbReference type="GO" id="GO:0046677">
    <property type="term" value="P:response to antibiotic"/>
    <property type="evidence" value="ECO:0007669"/>
    <property type="project" value="TreeGrafter"/>
</dbReference>
<dbReference type="Proteomes" id="UP001143545">
    <property type="component" value="Unassembled WGS sequence"/>
</dbReference>
<comment type="similarity">
    <text evidence="2">Belongs to the membrane fusion protein (MFP) (TC 8.A.1) family.</text>
</comment>
<feature type="chain" id="PRO_5040761265" evidence="4">
    <location>
        <begin position="34"/>
        <end position="382"/>
    </location>
</feature>
<organism evidence="8 9">
    <name type="scientific">Neptunitalea chrysea</name>
    <dbReference type="NCBI Taxonomy" id="1647581"/>
    <lineage>
        <taxon>Bacteria</taxon>
        <taxon>Pseudomonadati</taxon>
        <taxon>Bacteroidota</taxon>
        <taxon>Flavobacteriia</taxon>
        <taxon>Flavobacteriales</taxon>
        <taxon>Flavobacteriaceae</taxon>
        <taxon>Neptunitalea</taxon>
    </lineage>
</organism>
<dbReference type="GO" id="GO:0030313">
    <property type="term" value="C:cell envelope"/>
    <property type="evidence" value="ECO:0007669"/>
    <property type="project" value="UniProtKB-SubCell"/>
</dbReference>
<dbReference type="Pfam" id="PF25917">
    <property type="entry name" value="BSH_RND"/>
    <property type="match status" value="1"/>
</dbReference>
<dbReference type="PANTHER" id="PTHR30158:SF23">
    <property type="entry name" value="MULTIDRUG RESISTANCE PROTEIN MEXA"/>
    <property type="match status" value="1"/>
</dbReference>
<gene>
    <name evidence="8" type="ORF">NBRC110019_21180</name>
</gene>
<dbReference type="Pfam" id="PF25944">
    <property type="entry name" value="Beta-barrel_RND"/>
    <property type="match status" value="1"/>
</dbReference>
<dbReference type="Gene3D" id="2.40.30.170">
    <property type="match status" value="1"/>
</dbReference>
<dbReference type="GO" id="GO:0005886">
    <property type="term" value="C:plasma membrane"/>
    <property type="evidence" value="ECO:0007669"/>
    <property type="project" value="TreeGrafter"/>
</dbReference>
<feature type="signal peptide" evidence="4">
    <location>
        <begin position="1"/>
        <end position="33"/>
    </location>
</feature>
<dbReference type="EMBL" id="BRVP01000014">
    <property type="protein sequence ID" value="GLB53078.1"/>
    <property type="molecule type" value="Genomic_DNA"/>
</dbReference>
<dbReference type="NCBIfam" id="TIGR01730">
    <property type="entry name" value="RND_mfp"/>
    <property type="match status" value="1"/>
</dbReference>